<accession>A0A8T0G4T4</accession>
<feature type="transmembrane region" description="Helical" evidence="2">
    <location>
        <begin position="227"/>
        <end position="245"/>
    </location>
</feature>
<reference evidence="3" key="2">
    <citation type="submission" date="2020-06" db="EMBL/GenBank/DDBJ databases">
        <authorList>
            <person name="Sheffer M."/>
        </authorList>
    </citation>
    <scope>NUCLEOTIDE SEQUENCE</scope>
</reference>
<evidence type="ECO:0000313" key="3">
    <source>
        <dbReference type="EMBL" id="KAF8796869.1"/>
    </source>
</evidence>
<feature type="transmembrane region" description="Helical" evidence="2">
    <location>
        <begin position="111"/>
        <end position="135"/>
    </location>
</feature>
<dbReference type="PANTHER" id="PTHR19444">
    <property type="entry name" value="UNC-93 RELATED"/>
    <property type="match status" value="1"/>
</dbReference>
<reference evidence="3" key="1">
    <citation type="journal article" date="2020" name="bioRxiv">
        <title>Chromosome-level reference genome of the European wasp spider Argiope bruennichi: a resource for studies on range expansion and evolutionary adaptation.</title>
        <authorList>
            <person name="Sheffer M.M."/>
            <person name="Hoppe A."/>
            <person name="Krehenwinkel H."/>
            <person name="Uhl G."/>
            <person name="Kuss A.W."/>
            <person name="Jensen L."/>
            <person name="Jensen C."/>
            <person name="Gillespie R.G."/>
            <person name="Hoff K.J."/>
            <person name="Prost S."/>
        </authorList>
    </citation>
    <scope>NUCLEOTIDE SEQUENCE</scope>
</reference>
<comment type="caution">
    <text evidence="3">The sequence shown here is derived from an EMBL/GenBank/DDBJ whole genome shotgun (WGS) entry which is preliminary data.</text>
</comment>
<keyword evidence="2" id="KW-0472">Membrane</keyword>
<keyword evidence="2" id="KW-1133">Transmembrane helix</keyword>
<dbReference type="PANTHER" id="PTHR19444:SF13">
    <property type="entry name" value="PROTEIN UNC-93 HOMOLOG A"/>
    <property type="match status" value="1"/>
</dbReference>
<organism evidence="3 4">
    <name type="scientific">Argiope bruennichi</name>
    <name type="common">Wasp spider</name>
    <name type="synonym">Aranea bruennichi</name>
    <dbReference type="NCBI Taxonomy" id="94029"/>
    <lineage>
        <taxon>Eukaryota</taxon>
        <taxon>Metazoa</taxon>
        <taxon>Ecdysozoa</taxon>
        <taxon>Arthropoda</taxon>
        <taxon>Chelicerata</taxon>
        <taxon>Arachnida</taxon>
        <taxon>Araneae</taxon>
        <taxon>Araneomorphae</taxon>
        <taxon>Entelegynae</taxon>
        <taxon>Araneoidea</taxon>
        <taxon>Araneidae</taxon>
        <taxon>Argiope</taxon>
    </lineage>
</organism>
<comment type="similarity">
    <text evidence="1">Belongs to the unc-93 family.</text>
</comment>
<dbReference type="EMBL" id="JABXBU010000001">
    <property type="protein sequence ID" value="KAF8796869.1"/>
    <property type="molecule type" value="Genomic_DNA"/>
</dbReference>
<keyword evidence="4" id="KW-1185">Reference proteome</keyword>
<evidence type="ECO:0000313" key="4">
    <source>
        <dbReference type="Proteomes" id="UP000807504"/>
    </source>
</evidence>
<evidence type="ECO:0000256" key="2">
    <source>
        <dbReference type="SAM" id="Phobius"/>
    </source>
</evidence>
<dbReference type="InterPro" id="IPR051951">
    <property type="entry name" value="UNC-93_regulatory"/>
</dbReference>
<dbReference type="AlphaFoldDB" id="A0A8T0G4T4"/>
<keyword evidence="2" id="KW-0812">Transmembrane</keyword>
<evidence type="ECO:0000256" key="1">
    <source>
        <dbReference type="ARBA" id="ARBA00009172"/>
    </source>
</evidence>
<gene>
    <name evidence="3" type="ORF">HNY73_001201</name>
</gene>
<feature type="transmembrane region" description="Helical" evidence="2">
    <location>
        <begin position="177"/>
        <end position="197"/>
    </location>
</feature>
<protein>
    <submittedName>
        <fullName evidence="3">Protein unc-93 like protein</fullName>
    </submittedName>
</protein>
<name>A0A8T0G4T4_ARGBR</name>
<dbReference type="Proteomes" id="UP000807504">
    <property type="component" value="Unassembled WGS sequence"/>
</dbReference>
<sequence>MEKTEGLNFEENCENSLEFSPPIYLPSYKRSESGSEAESNRQCSEKTFEEITEYDQGFEDLNSERITDHKSFDAIQSIKETERDIIELQGIKNIQNNHNQKSKSLSSVNSLFFSLHGFVFCSAQVWSNLISFYVLASGRVDNYDKISNCSCGADFCNTDQVCVDTKIEEVPANIRQYYTGVCFACGILSVLLIWLLVDHLEKSKRRMTLSWNHIFATIKFIRNKEQFLIIPFTICSSMLHAFYVADFTKVC</sequence>
<proteinExistence type="inferred from homology"/>